<evidence type="ECO:0000313" key="1">
    <source>
        <dbReference type="EMBL" id="PBK59312.1"/>
    </source>
</evidence>
<sequence length="412" mass="46361">MLEHSDPPCLPPEILDAIVDELWNDKKSLKQASLACKSLCLRTRVHLFSAVKLGSVCSDRLRELLTLSPKLVLHFKSLEIIAPINDPPEAPTVYGGLRIVESLVNITHLSLVMGDWRHMPDTIVASLQSRSYHTLNIGVHFIFRSVGEICSLVKNSPGLQHVDVACINALTEECSLDHSLHPAPAPVVFRADHLPYTFRQLELIIRRERRVLNSVRTFMKWAASSRPCLFSFSNIHTLKIALPDDSGTVPPHIYQYFALSASALKDLSVNHSTTSLLDASSRTLNISGIKVIRVGIRRDHLNYGLVFRLFEWWISNFSAVDEHCAIHSISFFVNLYLRESQEGSPASDWEDLCTRLDGCLASYKMASLEHVDIHFVARPPESNALKAGIELENFPKLQRLGRKVVLRVEDTY</sequence>
<gene>
    <name evidence="1" type="ORF">ARMSODRAFT_966972</name>
</gene>
<accession>A0A2H3AWT8</accession>
<name>A0A2H3AWT8_9AGAR</name>
<organism evidence="1 2">
    <name type="scientific">Armillaria solidipes</name>
    <dbReference type="NCBI Taxonomy" id="1076256"/>
    <lineage>
        <taxon>Eukaryota</taxon>
        <taxon>Fungi</taxon>
        <taxon>Dikarya</taxon>
        <taxon>Basidiomycota</taxon>
        <taxon>Agaricomycotina</taxon>
        <taxon>Agaricomycetes</taxon>
        <taxon>Agaricomycetidae</taxon>
        <taxon>Agaricales</taxon>
        <taxon>Marasmiineae</taxon>
        <taxon>Physalacriaceae</taxon>
        <taxon>Armillaria</taxon>
    </lineage>
</organism>
<proteinExistence type="predicted"/>
<dbReference type="AlphaFoldDB" id="A0A2H3AWT8"/>
<keyword evidence="2" id="KW-1185">Reference proteome</keyword>
<protein>
    <recommendedName>
        <fullName evidence="3">F-box domain-containing protein</fullName>
    </recommendedName>
</protein>
<dbReference type="Proteomes" id="UP000218334">
    <property type="component" value="Unassembled WGS sequence"/>
</dbReference>
<evidence type="ECO:0000313" key="2">
    <source>
        <dbReference type="Proteomes" id="UP000218334"/>
    </source>
</evidence>
<evidence type="ECO:0008006" key="3">
    <source>
        <dbReference type="Google" id="ProtNLM"/>
    </source>
</evidence>
<reference evidence="2" key="1">
    <citation type="journal article" date="2017" name="Nat. Ecol. Evol.">
        <title>Genome expansion and lineage-specific genetic innovations in the forest pathogenic fungi Armillaria.</title>
        <authorList>
            <person name="Sipos G."/>
            <person name="Prasanna A.N."/>
            <person name="Walter M.C."/>
            <person name="O'Connor E."/>
            <person name="Balint B."/>
            <person name="Krizsan K."/>
            <person name="Kiss B."/>
            <person name="Hess J."/>
            <person name="Varga T."/>
            <person name="Slot J."/>
            <person name="Riley R."/>
            <person name="Boka B."/>
            <person name="Rigling D."/>
            <person name="Barry K."/>
            <person name="Lee J."/>
            <person name="Mihaltcheva S."/>
            <person name="LaButti K."/>
            <person name="Lipzen A."/>
            <person name="Waldron R."/>
            <person name="Moloney N.M."/>
            <person name="Sperisen C."/>
            <person name="Kredics L."/>
            <person name="Vagvoelgyi C."/>
            <person name="Patrignani A."/>
            <person name="Fitzpatrick D."/>
            <person name="Nagy I."/>
            <person name="Doyle S."/>
            <person name="Anderson J.B."/>
            <person name="Grigoriev I.V."/>
            <person name="Gueldener U."/>
            <person name="Muensterkoetter M."/>
            <person name="Nagy L.G."/>
        </authorList>
    </citation>
    <scope>NUCLEOTIDE SEQUENCE [LARGE SCALE GENOMIC DNA]</scope>
    <source>
        <strain evidence="2">28-4</strain>
    </source>
</reference>
<dbReference type="EMBL" id="KZ293507">
    <property type="protein sequence ID" value="PBK59312.1"/>
    <property type="molecule type" value="Genomic_DNA"/>
</dbReference>